<name>A0A1X2J470_9FUNG</name>
<dbReference type="CDD" id="cd12246">
    <property type="entry name" value="RRM1_U1A_like"/>
    <property type="match status" value="1"/>
</dbReference>
<dbReference type="PANTHER" id="PTHR10501">
    <property type="entry name" value="U1 SMALL NUCLEAR RIBONUCLEOPROTEIN A/U2 SMALL NUCLEAR RIBONUCLEOPROTEIN B"/>
    <property type="match status" value="1"/>
</dbReference>
<feature type="compositionally biased region" description="Low complexity" evidence="11">
    <location>
        <begin position="12"/>
        <end position="23"/>
    </location>
</feature>
<keyword evidence="7" id="KW-0508">mRNA splicing</keyword>
<dbReference type="Proteomes" id="UP000193560">
    <property type="component" value="Unassembled WGS sequence"/>
</dbReference>
<evidence type="ECO:0000256" key="7">
    <source>
        <dbReference type="ARBA" id="ARBA00023187"/>
    </source>
</evidence>
<dbReference type="Pfam" id="PF00076">
    <property type="entry name" value="RRM_1"/>
    <property type="match status" value="2"/>
</dbReference>
<dbReference type="PROSITE" id="PS50102">
    <property type="entry name" value="RRM"/>
    <property type="match status" value="2"/>
</dbReference>
<feature type="domain" description="RRM" evidence="12">
    <location>
        <begin position="248"/>
        <end position="322"/>
    </location>
</feature>
<evidence type="ECO:0000256" key="9">
    <source>
        <dbReference type="ARBA" id="ARBA00023274"/>
    </source>
</evidence>
<dbReference type="AlphaFoldDB" id="A0A1X2J470"/>
<evidence type="ECO:0000313" key="14">
    <source>
        <dbReference type="Proteomes" id="UP000193560"/>
    </source>
</evidence>
<proteinExistence type="inferred from homology"/>
<dbReference type="SUPFAM" id="SSF54928">
    <property type="entry name" value="RNA-binding domain, RBD"/>
    <property type="match status" value="2"/>
</dbReference>
<keyword evidence="8" id="KW-0539">Nucleus</keyword>
<feature type="compositionally biased region" description="Pro residues" evidence="11">
    <location>
        <begin position="1"/>
        <end position="11"/>
    </location>
</feature>
<dbReference type="FunFam" id="3.30.70.330:FF:000039">
    <property type="entry name" value="U1 small nuclear ribonucleoprotein A"/>
    <property type="match status" value="1"/>
</dbReference>
<evidence type="ECO:0000256" key="4">
    <source>
        <dbReference type="ARBA" id="ARBA00022728"/>
    </source>
</evidence>
<feature type="domain" description="RRM" evidence="12">
    <location>
        <begin position="101"/>
        <end position="180"/>
    </location>
</feature>
<evidence type="ECO:0000256" key="8">
    <source>
        <dbReference type="ARBA" id="ARBA00023242"/>
    </source>
</evidence>
<comment type="similarity">
    <text evidence="2">Belongs to the RRM U1 A/B'' family.</text>
</comment>
<keyword evidence="4" id="KW-0747">Spliceosome</keyword>
<reference evidence="13 14" key="1">
    <citation type="submission" date="2016-07" db="EMBL/GenBank/DDBJ databases">
        <title>Pervasive Adenine N6-methylation of Active Genes in Fungi.</title>
        <authorList>
            <consortium name="DOE Joint Genome Institute"/>
            <person name="Mondo S.J."/>
            <person name="Dannebaum R.O."/>
            <person name="Kuo R.C."/>
            <person name="Labutti K."/>
            <person name="Haridas S."/>
            <person name="Kuo A."/>
            <person name="Salamov A."/>
            <person name="Ahrendt S.R."/>
            <person name="Lipzen A."/>
            <person name="Sullivan W."/>
            <person name="Andreopoulos W.B."/>
            <person name="Clum A."/>
            <person name="Lindquist E."/>
            <person name="Daum C."/>
            <person name="Ramamoorthy G.K."/>
            <person name="Gryganskyi A."/>
            <person name="Culley D."/>
            <person name="Magnuson J.K."/>
            <person name="James T.Y."/>
            <person name="O'Malley M.A."/>
            <person name="Stajich J.E."/>
            <person name="Spatafora J.W."/>
            <person name="Visel A."/>
            <person name="Grigoriev I.V."/>
        </authorList>
    </citation>
    <scope>NUCLEOTIDE SEQUENCE [LARGE SCALE GENOMIC DNA]</scope>
    <source>
        <strain evidence="13 14">NRRL 1336</strain>
    </source>
</reference>
<evidence type="ECO:0000256" key="5">
    <source>
        <dbReference type="ARBA" id="ARBA00022737"/>
    </source>
</evidence>
<evidence type="ECO:0000256" key="6">
    <source>
        <dbReference type="ARBA" id="ARBA00022884"/>
    </source>
</evidence>
<feature type="compositionally biased region" description="Pro residues" evidence="11">
    <location>
        <begin position="24"/>
        <end position="72"/>
    </location>
</feature>
<evidence type="ECO:0000256" key="10">
    <source>
        <dbReference type="PROSITE-ProRule" id="PRU00176"/>
    </source>
</evidence>
<gene>
    <name evidence="13" type="ORF">BCR42DRAFT_364629</name>
</gene>
<dbReference type="Gene3D" id="3.30.70.330">
    <property type="match status" value="2"/>
</dbReference>
<comment type="caution">
    <text evidence="13">The sequence shown here is derived from an EMBL/GenBank/DDBJ whole genome shotgun (WGS) entry which is preliminary data.</text>
</comment>
<evidence type="ECO:0000256" key="3">
    <source>
        <dbReference type="ARBA" id="ARBA00022664"/>
    </source>
</evidence>
<feature type="region of interest" description="Disordered" evidence="11">
    <location>
        <begin position="1"/>
        <end position="72"/>
    </location>
</feature>
<dbReference type="OrthoDB" id="266020at2759"/>
<keyword evidence="5" id="KW-0677">Repeat</keyword>
<sequence length="322" mass="35998">MSQNTPPPPPLSQGIPPQSMSPQGMPPQGMPPQGTPPHAMPPQSMPPYGMPPRPYGAPPPSGFMRPPPPGFMRPPPPGVGIRGVPAGLPVSKQVLNTTPSRTIYVSNLNEKVKISVLKNTLRNLFQQFGEVLDVVLHKNIRMRGQAFIAYPKEENAEASIKELQHFVLYGKPMVVQFARNKSDVHAKEDGDYDEHYKKRLEKKEQVKLLPLPGSHKPTFKAPGTRNKNSPAAQPPRNAIPDDYLPPNNILFLQNLTETTTQEYLIKLFEKYPGFKEVRMIPTKKSIAFVEYDSDYQATLAKMELANHSIDDDHVMKVTFARK</sequence>
<dbReference type="GO" id="GO:0030532">
    <property type="term" value="C:small nuclear ribonucleoprotein complex"/>
    <property type="evidence" value="ECO:0007669"/>
    <property type="project" value="UniProtKB-ARBA"/>
</dbReference>
<evidence type="ECO:0000256" key="1">
    <source>
        <dbReference type="ARBA" id="ARBA00004123"/>
    </source>
</evidence>
<dbReference type="GO" id="GO:0003723">
    <property type="term" value="F:RNA binding"/>
    <property type="evidence" value="ECO:0007669"/>
    <property type="project" value="UniProtKB-UniRule"/>
</dbReference>
<keyword evidence="3" id="KW-0507">mRNA processing</keyword>
<keyword evidence="14" id="KW-1185">Reference proteome</keyword>
<evidence type="ECO:0000313" key="13">
    <source>
        <dbReference type="EMBL" id="ORZ26024.1"/>
    </source>
</evidence>
<dbReference type="EMBL" id="MCGE01000001">
    <property type="protein sequence ID" value="ORZ26024.1"/>
    <property type="molecule type" value="Genomic_DNA"/>
</dbReference>
<accession>A0A1X2J470</accession>
<dbReference type="STRING" id="90262.A0A1X2J470"/>
<organism evidence="13 14">
    <name type="scientific">Absidia repens</name>
    <dbReference type="NCBI Taxonomy" id="90262"/>
    <lineage>
        <taxon>Eukaryota</taxon>
        <taxon>Fungi</taxon>
        <taxon>Fungi incertae sedis</taxon>
        <taxon>Mucoromycota</taxon>
        <taxon>Mucoromycotina</taxon>
        <taxon>Mucoromycetes</taxon>
        <taxon>Mucorales</taxon>
        <taxon>Cunninghamellaceae</taxon>
        <taxon>Absidia</taxon>
    </lineage>
</organism>
<evidence type="ECO:0000259" key="12">
    <source>
        <dbReference type="PROSITE" id="PS50102"/>
    </source>
</evidence>
<dbReference type="InterPro" id="IPR012677">
    <property type="entry name" value="Nucleotide-bd_a/b_plait_sf"/>
</dbReference>
<keyword evidence="6 10" id="KW-0694">RNA-binding</keyword>
<evidence type="ECO:0000256" key="11">
    <source>
        <dbReference type="SAM" id="MobiDB-lite"/>
    </source>
</evidence>
<dbReference type="SMART" id="SM00360">
    <property type="entry name" value="RRM"/>
    <property type="match status" value="2"/>
</dbReference>
<dbReference type="FunFam" id="3.30.70.330:FF:000029">
    <property type="entry name" value="U2 small nuclear ribonucleoprotein B"/>
    <property type="match status" value="1"/>
</dbReference>
<evidence type="ECO:0000256" key="2">
    <source>
        <dbReference type="ARBA" id="ARBA00007243"/>
    </source>
</evidence>
<dbReference type="InterPro" id="IPR035979">
    <property type="entry name" value="RBD_domain_sf"/>
</dbReference>
<dbReference type="GO" id="GO:0006397">
    <property type="term" value="P:mRNA processing"/>
    <property type="evidence" value="ECO:0007669"/>
    <property type="project" value="UniProtKB-KW"/>
</dbReference>
<comment type="subcellular location">
    <subcellularLocation>
        <location evidence="1">Nucleus</location>
    </subcellularLocation>
</comment>
<dbReference type="GO" id="GO:0005681">
    <property type="term" value="C:spliceosomal complex"/>
    <property type="evidence" value="ECO:0007669"/>
    <property type="project" value="UniProtKB-KW"/>
</dbReference>
<keyword evidence="9" id="KW-0687">Ribonucleoprotein</keyword>
<dbReference type="GO" id="GO:0008380">
    <property type="term" value="P:RNA splicing"/>
    <property type="evidence" value="ECO:0007669"/>
    <property type="project" value="UniProtKB-KW"/>
</dbReference>
<protein>
    <recommendedName>
        <fullName evidence="12">RRM domain-containing protein</fullName>
    </recommendedName>
</protein>
<feature type="region of interest" description="Disordered" evidence="11">
    <location>
        <begin position="211"/>
        <end position="240"/>
    </location>
</feature>
<dbReference type="InterPro" id="IPR000504">
    <property type="entry name" value="RRM_dom"/>
</dbReference>
<dbReference type="CDD" id="cd12247">
    <property type="entry name" value="RRM2_U1A_like"/>
    <property type="match status" value="1"/>
</dbReference>